<evidence type="ECO:0000259" key="8">
    <source>
        <dbReference type="PROSITE" id="PS50885"/>
    </source>
</evidence>
<dbReference type="Pfam" id="PF00015">
    <property type="entry name" value="MCPsignal"/>
    <property type="match status" value="1"/>
</dbReference>
<sequence length="623" mass="67599">MRLTLSRGLLAFGLFVATAFLSALAIMGWTLQTVRIEGPAYTQIIHGKDLVADILPPPMFLVEAYLLESETAFDSKLGKENAVEIEKLRAQYSERMKVWHETDLPKDIRALIDDGVAPASDAFWKTIDEAYLPALSSGDAARTTQAITELRQHFQAQKSAVQQLVGAATTFLSASEGHARDLTRFYAGLAIAAGAAALLSLVGGLLVFRRLAITPLEGLSDYMQTLASGSLETEVPFVGRNDEVGDMARSVAVFRQAGIDKIAIENDNRRQQQHIERERAERLNEQENQARNLQKVVDELGAGLDRLSKFNIRYTLDDPFQPEFEQLRHDFNKSLGVFQDTMSLVLEKSNEIDDSSNALQQAADQMAKRTEKQAATLEETAAALEEVSGTVKTSSSRLAGTRDLTREAKSNVEKSAYVVSDAIEAMQRIEAASASIGNITGVIDQIAFQTNLLALNAGVEAARAGEAGKGFAVVAQEVRELAQRSASAAKEISALIAQSTREVSAGVALVNDTGSALRAIEASINTINQDIEAVTYAAQEQATGLSEITSAVNEMDQLTQQNAAMVEETSAATHALADEVTELVRLVGQFVFNRRHKVRDSGEDNRMTEAKRGDAPPSRLRTG</sequence>
<keyword evidence="6" id="KW-0812">Transmembrane</keyword>
<dbReference type="SUPFAM" id="SSF58104">
    <property type="entry name" value="Methyl-accepting chemotaxis protein (MCP) signaling domain"/>
    <property type="match status" value="1"/>
</dbReference>
<dbReference type="CDD" id="cd06225">
    <property type="entry name" value="HAMP"/>
    <property type="match status" value="1"/>
</dbReference>
<keyword evidence="4" id="KW-0175">Coiled coil</keyword>
<feature type="domain" description="HAMP" evidence="8">
    <location>
        <begin position="210"/>
        <end position="263"/>
    </location>
</feature>
<evidence type="ECO:0000256" key="4">
    <source>
        <dbReference type="SAM" id="Coils"/>
    </source>
</evidence>
<dbReference type="Proteomes" id="UP000541470">
    <property type="component" value="Unassembled WGS sequence"/>
</dbReference>
<dbReference type="SMART" id="SM00304">
    <property type="entry name" value="HAMP"/>
    <property type="match status" value="2"/>
</dbReference>
<dbReference type="CDD" id="cd11386">
    <property type="entry name" value="MCP_signal"/>
    <property type="match status" value="1"/>
</dbReference>
<keyword evidence="3" id="KW-0807">Transducer</keyword>
<name>A0A7Y0ASY5_9HYPH</name>
<evidence type="ECO:0000259" key="7">
    <source>
        <dbReference type="PROSITE" id="PS50111"/>
    </source>
</evidence>
<protein>
    <submittedName>
        <fullName evidence="9">Methyl-accepting chemotaxis protein</fullName>
    </submittedName>
</protein>
<dbReference type="PANTHER" id="PTHR43531:SF11">
    <property type="entry name" value="METHYL-ACCEPTING CHEMOTAXIS PROTEIN 3"/>
    <property type="match status" value="1"/>
</dbReference>
<evidence type="ECO:0000256" key="5">
    <source>
        <dbReference type="SAM" id="MobiDB-lite"/>
    </source>
</evidence>
<dbReference type="InterPro" id="IPR003660">
    <property type="entry name" value="HAMP_dom"/>
</dbReference>
<dbReference type="Gene3D" id="1.10.287.950">
    <property type="entry name" value="Methyl-accepting chemotaxis protein"/>
    <property type="match status" value="1"/>
</dbReference>
<evidence type="ECO:0000256" key="2">
    <source>
        <dbReference type="ARBA" id="ARBA00029447"/>
    </source>
</evidence>
<feature type="domain" description="Methyl-accepting transducer" evidence="7">
    <location>
        <begin position="348"/>
        <end position="577"/>
    </location>
</feature>
<comment type="caution">
    <text evidence="9">The sequence shown here is derived from an EMBL/GenBank/DDBJ whole genome shotgun (WGS) entry which is preliminary data.</text>
</comment>
<dbReference type="Gene3D" id="1.10.8.500">
    <property type="entry name" value="HAMP domain in histidine kinase"/>
    <property type="match status" value="1"/>
</dbReference>
<feature type="transmembrane region" description="Helical" evidence="6">
    <location>
        <begin position="185"/>
        <end position="208"/>
    </location>
</feature>
<evidence type="ECO:0000256" key="3">
    <source>
        <dbReference type="PROSITE-ProRule" id="PRU00284"/>
    </source>
</evidence>
<feature type="coiled-coil region" evidence="4">
    <location>
        <begin position="360"/>
        <end position="387"/>
    </location>
</feature>
<dbReference type="GO" id="GO:0016020">
    <property type="term" value="C:membrane"/>
    <property type="evidence" value="ECO:0007669"/>
    <property type="project" value="InterPro"/>
</dbReference>
<reference evidence="9 10" key="1">
    <citation type="submission" date="2020-04" db="EMBL/GenBank/DDBJ databases">
        <title>Rhizobium sp. S-51 isolated from soil.</title>
        <authorList>
            <person name="Dahal R.H."/>
        </authorList>
    </citation>
    <scope>NUCLEOTIDE SEQUENCE [LARGE SCALE GENOMIC DNA]</scope>
    <source>
        <strain evidence="9 10">S-51</strain>
    </source>
</reference>
<keyword evidence="6" id="KW-0472">Membrane</keyword>
<dbReference type="SUPFAM" id="SSF158472">
    <property type="entry name" value="HAMP domain-like"/>
    <property type="match status" value="1"/>
</dbReference>
<evidence type="ECO:0000313" key="10">
    <source>
        <dbReference type="Proteomes" id="UP000541470"/>
    </source>
</evidence>
<keyword evidence="6" id="KW-1133">Transmembrane helix</keyword>
<dbReference type="PANTHER" id="PTHR43531">
    <property type="entry name" value="PROTEIN ICFG"/>
    <property type="match status" value="1"/>
</dbReference>
<dbReference type="Pfam" id="PF00672">
    <property type="entry name" value="HAMP"/>
    <property type="match status" value="1"/>
</dbReference>
<evidence type="ECO:0000313" key="9">
    <source>
        <dbReference type="EMBL" id="NML72918.1"/>
    </source>
</evidence>
<keyword evidence="1" id="KW-0145">Chemotaxis</keyword>
<dbReference type="RefSeq" id="WP_169586809.1">
    <property type="nucleotide sequence ID" value="NZ_JABBGK010000001.1"/>
</dbReference>
<evidence type="ECO:0000256" key="6">
    <source>
        <dbReference type="SAM" id="Phobius"/>
    </source>
</evidence>
<feature type="compositionally biased region" description="Basic and acidic residues" evidence="5">
    <location>
        <begin position="600"/>
        <end position="614"/>
    </location>
</feature>
<feature type="domain" description="HAMP" evidence="8">
    <location>
        <begin position="291"/>
        <end position="343"/>
    </location>
</feature>
<dbReference type="InterPro" id="IPR004089">
    <property type="entry name" value="MCPsignal_dom"/>
</dbReference>
<evidence type="ECO:0000256" key="1">
    <source>
        <dbReference type="ARBA" id="ARBA00022500"/>
    </source>
</evidence>
<organism evidence="9 10">
    <name type="scientific">Rhizobium terricola</name>
    <dbReference type="NCBI Taxonomy" id="2728849"/>
    <lineage>
        <taxon>Bacteria</taxon>
        <taxon>Pseudomonadati</taxon>
        <taxon>Pseudomonadota</taxon>
        <taxon>Alphaproteobacteria</taxon>
        <taxon>Hyphomicrobiales</taxon>
        <taxon>Rhizobiaceae</taxon>
        <taxon>Rhizobium/Agrobacterium group</taxon>
        <taxon>Rhizobium</taxon>
    </lineage>
</organism>
<dbReference type="InterPro" id="IPR051310">
    <property type="entry name" value="MCP_chemotaxis"/>
</dbReference>
<feature type="coiled-coil region" evidence="4">
    <location>
        <begin position="261"/>
        <end position="303"/>
    </location>
</feature>
<dbReference type="PROSITE" id="PS50885">
    <property type="entry name" value="HAMP"/>
    <property type="match status" value="2"/>
</dbReference>
<gene>
    <name evidence="9" type="ORF">HHL25_02145</name>
</gene>
<dbReference type="GO" id="GO:0006935">
    <property type="term" value="P:chemotaxis"/>
    <property type="evidence" value="ECO:0007669"/>
    <property type="project" value="UniProtKB-KW"/>
</dbReference>
<dbReference type="SMART" id="SM00283">
    <property type="entry name" value="MA"/>
    <property type="match status" value="1"/>
</dbReference>
<dbReference type="EMBL" id="JABBGK010000001">
    <property type="protein sequence ID" value="NML72918.1"/>
    <property type="molecule type" value="Genomic_DNA"/>
</dbReference>
<keyword evidence="10" id="KW-1185">Reference proteome</keyword>
<proteinExistence type="inferred from homology"/>
<accession>A0A7Y0ASY5</accession>
<feature type="region of interest" description="Disordered" evidence="5">
    <location>
        <begin position="600"/>
        <end position="623"/>
    </location>
</feature>
<comment type="similarity">
    <text evidence="2">Belongs to the methyl-accepting chemotaxis (MCP) protein family.</text>
</comment>
<dbReference type="PROSITE" id="PS50111">
    <property type="entry name" value="CHEMOTAXIS_TRANSDUC_2"/>
    <property type="match status" value="1"/>
</dbReference>
<dbReference type="GO" id="GO:0007165">
    <property type="term" value="P:signal transduction"/>
    <property type="evidence" value="ECO:0007669"/>
    <property type="project" value="UniProtKB-KW"/>
</dbReference>
<dbReference type="AlphaFoldDB" id="A0A7Y0ASY5"/>